<dbReference type="Proteomes" id="UP000765509">
    <property type="component" value="Unassembled WGS sequence"/>
</dbReference>
<protein>
    <submittedName>
        <fullName evidence="1">Uncharacterized protein</fullName>
    </submittedName>
</protein>
<accession>A0A9Q3HJM6</accession>
<gene>
    <name evidence="1" type="ORF">O181_047563</name>
</gene>
<evidence type="ECO:0000313" key="2">
    <source>
        <dbReference type="Proteomes" id="UP000765509"/>
    </source>
</evidence>
<sequence length="194" mass="22447">MAYTHGTATRMTVCVENTQHPLISDSGSNCSIVTREYLDKQFPNWEKKLLPTKAKYLKSTLGEMTSIWTIIKEINIPHRKGNIRLNMEILVLEAAHIQGFPLVTDNQRMYFIDIKNSENRHINIGTKKENKLLLEIYQLYKKDPLEGLFNELQEGQLSSNLSSKQKLSLIEIMRNNRESLALGENPWEKLKTMI</sequence>
<keyword evidence="2" id="KW-1185">Reference proteome</keyword>
<organism evidence="1 2">
    <name type="scientific">Austropuccinia psidii MF-1</name>
    <dbReference type="NCBI Taxonomy" id="1389203"/>
    <lineage>
        <taxon>Eukaryota</taxon>
        <taxon>Fungi</taxon>
        <taxon>Dikarya</taxon>
        <taxon>Basidiomycota</taxon>
        <taxon>Pucciniomycotina</taxon>
        <taxon>Pucciniomycetes</taxon>
        <taxon>Pucciniales</taxon>
        <taxon>Sphaerophragmiaceae</taxon>
        <taxon>Austropuccinia</taxon>
    </lineage>
</organism>
<reference evidence="1" key="1">
    <citation type="submission" date="2021-03" db="EMBL/GenBank/DDBJ databases">
        <title>Draft genome sequence of rust myrtle Austropuccinia psidii MF-1, a brazilian biotype.</title>
        <authorList>
            <person name="Quecine M.C."/>
            <person name="Pachon D.M.R."/>
            <person name="Bonatelli M.L."/>
            <person name="Correr F.H."/>
            <person name="Franceschini L.M."/>
            <person name="Leite T.F."/>
            <person name="Margarido G.R.A."/>
            <person name="Almeida C.A."/>
            <person name="Ferrarezi J.A."/>
            <person name="Labate C.A."/>
        </authorList>
    </citation>
    <scope>NUCLEOTIDE SEQUENCE</scope>
    <source>
        <strain evidence="1">MF-1</strain>
    </source>
</reference>
<dbReference type="OrthoDB" id="2507422at2759"/>
<name>A0A9Q3HJM6_9BASI</name>
<evidence type="ECO:0000313" key="1">
    <source>
        <dbReference type="EMBL" id="MBW0507848.1"/>
    </source>
</evidence>
<proteinExistence type="predicted"/>
<comment type="caution">
    <text evidence="1">The sequence shown here is derived from an EMBL/GenBank/DDBJ whole genome shotgun (WGS) entry which is preliminary data.</text>
</comment>
<dbReference type="AlphaFoldDB" id="A0A9Q3HJM6"/>
<dbReference type="EMBL" id="AVOT02019948">
    <property type="protein sequence ID" value="MBW0507848.1"/>
    <property type="molecule type" value="Genomic_DNA"/>
</dbReference>